<gene>
    <name evidence="14" type="ORF">CEUSTIGMA_g11156.t1</name>
</gene>
<feature type="compositionally biased region" description="Basic and acidic residues" evidence="10">
    <location>
        <begin position="174"/>
        <end position="184"/>
    </location>
</feature>
<keyword evidence="2" id="KW-0479">Metal-binding</keyword>
<feature type="region of interest" description="Disordered" evidence="10">
    <location>
        <begin position="163"/>
        <end position="184"/>
    </location>
</feature>
<dbReference type="PANTHER" id="PTHR45626">
    <property type="entry name" value="TRANSCRIPTION TERMINATION FACTOR 2-RELATED"/>
    <property type="match status" value="1"/>
</dbReference>
<dbReference type="GO" id="GO:0008270">
    <property type="term" value="F:zinc ion binding"/>
    <property type="evidence" value="ECO:0007669"/>
    <property type="project" value="UniProtKB-KW"/>
</dbReference>
<comment type="caution">
    <text evidence="14">The sequence shown here is derived from an EMBL/GenBank/DDBJ whole genome shotgun (WGS) entry which is preliminary data.</text>
</comment>
<dbReference type="SUPFAM" id="SSF52540">
    <property type="entry name" value="P-loop containing nucleoside triphosphate hydrolases"/>
    <property type="match status" value="2"/>
</dbReference>
<dbReference type="InterPro" id="IPR013083">
    <property type="entry name" value="Znf_RING/FYVE/PHD"/>
</dbReference>
<dbReference type="GO" id="GO:0008094">
    <property type="term" value="F:ATP-dependent activity, acting on DNA"/>
    <property type="evidence" value="ECO:0007669"/>
    <property type="project" value="TreeGrafter"/>
</dbReference>
<dbReference type="Proteomes" id="UP000232323">
    <property type="component" value="Unassembled WGS sequence"/>
</dbReference>
<feature type="domain" description="Helicase C-terminal" evidence="13">
    <location>
        <begin position="1114"/>
        <end position="1278"/>
    </location>
</feature>
<dbReference type="CDD" id="cd18793">
    <property type="entry name" value="SF2_C_SNF"/>
    <property type="match status" value="1"/>
</dbReference>
<dbReference type="PROSITE" id="PS51194">
    <property type="entry name" value="HELICASE_CTER"/>
    <property type="match status" value="1"/>
</dbReference>
<keyword evidence="8" id="KW-0067">ATP-binding</keyword>
<dbReference type="InterPro" id="IPR049730">
    <property type="entry name" value="SNF2/RAD54-like_C"/>
</dbReference>
<feature type="region of interest" description="Disordered" evidence="10">
    <location>
        <begin position="16"/>
        <end position="57"/>
    </location>
</feature>
<evidence type="ECO:0000256" key="6">
    <source>
        <dbReference type="ARBA" id="ARBA00022806"/>
    </source>
</evidence>
<dbReference type="Pfam" id="PF13923">
    <property type="entry name" value="zf-C3HC4_2"/>
    <property type="match status" value="1"/>
</dbReference>
<comment type="similarity">
    <text evidence="1">Belongs to the SNF2/RAD54 helicase family. RAD16 subfamily.</text>
</comment>
<dbReference type="InterPro" id="IPR001841">
    <property type="entry name" value="Znf_RING"/>
</dbReference>
<dbReference type="GO" id="GO:0005524">
    <property type="term" value="F:ATP binding"/>
    <property type="evidence" value="ECO:0007669"/>
    <property type="project" value="UniProtKB-KW"/>
</dbReference>
<evidence type="ECO:0000256" key="1">
    <source>
        <dbReference type="ARBA" id="ARBA00008438"/>
    </source>
</evidence>
<dbReference type="InterPro" id="IPR001650">
    <property type="entry name" value="Helicase_C-like"/>
</dbReference>
<dbReference type="PANTHER" id="PTHR45626:SF16">
    <property type="entry name" value="ATP-DEPENDENT HELICASE ULS1"/>
    <property type="match status" value="1"/>
</dbReference>
<evidence type="ECO:0000256" key="5">
    <source>
        <dbReference type="ARBA" id="ARBA00022801"/>
    </source>
</evidence>
<keyword evidence="4 9" id="KW-0863">Zinc-finger</keyword>
<keyword evidence="7" id="KW-0862">Zinc</keyword>
<sequence>MQREEALRILLEARRVGSNREAKESKSPIAVVSMGQSGSALDTDRNQEDESNMNNRLQTSETMHKRQETGLSVPNPSTCTARLPLDSELSPHSLNGNILLAKGKNLHDKRTADKQAGLTAGGQKLYAHHTFSAVDASAAALTKTSYEPWRDAAVTTLAPQVMRHDVHDDDDQVDLSRAESDDERLHMDLTSLQDSPPNKRHDLREEGATKKRALEDSSLPQYHQADPIGIPRTHGDHVSSHHSAGYPGSLWSLQSGHLAAQPQQFVSSKQGTTMYLSEPHAVSHAVSHAAAASHHLPHHQQRVTTSTVHNRSTSSMLRPQHPLRHLHPGHTSLDSRVQASSSSRRLPEVHDSQVKAVITKWMEMRGKLSSLELVLNTGRFNGEVVSFDKLQRGQMVMPHMLSELSSLQARIESAVPGYTKLVLEQEMVLKAEAAQYNRSISLPLPHQQASASSTPAPAHNIHPGLLALRNNSSNSQSAGVVNGASTQQNQAVMKSLLENMQSSNGNAEMEPPPRSLTMSVMKHQKLALAWMLQRELSGCGPKGGFLADDQGLGKTVSTISLMVTHLPGTTDDLQVQFKEKKLKMEVDVDAGEVGPSSGAQLNQDAACGLVEEEQDYTHAATLSSSKPLSDLPYGGTLVVCPTSVLHQWAREIREKVSPLAGFSLHVYHGKERHSEAILLARYSAVLTTFSTLAGEAPAQEKQNVRIKKQGSANAPITLDDDDEGGGPSSKPNARKVPKSGGVLYHVHWHRVVLDEAQSIKNHRTLCAHAAWGLHAQYRWCLSGTPIQNTIEDLFSYFKFLKYSPYNEQSSFKHLIKDKISANPDAGYKLLQAILQPVLLRRTKASKLNGEPIINIPPRELELAQPQFSRDEASFYQQIQLEGAKQLKEDESSGSSGRRSQYVNILYSLLKLRQACNHPWLVKGIRGKGGSRTGKPSSSDLAAAKKLPSDVRQGLLESLLHPLMQCPVCMDVPEDPVVSICGHVYCKQCASSQLEGSGQDDEFCCVSCSRVLRGPHIYNAAALEACSVGSPKQKQHKPLQHKQQAEWVSSSKIDRLIALLEVVRTQNESRNMAAVIPQAGLSTVLATKSKSDARLAGALKRLGPVGSAPHPPAASSSSALTSFPGSEAHRPEKVIVFSQWTAMLDLLEVPLNIHKFHFRRLDGTMTVPAREKAIIDFETCNDVMVLLVSLKAASLGVNLTVANHVVLMDLWWNPTVEEQAIDRAHRIGQTRTVKVTRIAIKDTVEDRILALQEQKRQMVFSALNEAGRSDAAQSTNKLTMDDLRFLFGLS</sequence>
<dbReference type="InterPro" id="IPR014001">
    <property type="entry name" value="Helicase_ATP-bd"/>
</dbReference>
<evidence type="ECO:0000256" key="10">
    <source>
        <dbReference type="SAM" id="MobiDB-lite"/>
    </source>
</evidence>
<evidence type="ECO:0000256" key="4">
    <source>
        <dbReference type="ARBA" id="ARBA00022771"/>
    </source>
</evidence>
<feature type="region of interest" description="Disordered" evidence="10">
    <location>
        <begin position="210"/>
        <end position="243"/>
    </location>
</feature>
<dbReference type="Pfam" id="PF00271">
    <property type="entry name" value="Helicase_C"/>
    <property type="match status" value="1"/>
</dbReference>
<dbReference type="GO" id="GO:0005634">
    <property type="term" value="C:nucleus"/>
    <property type="evidence" value="ECO:0007669"/>
    <property type="project" value="TreeGrafter"/>
</dbReference>
<dbReference type="EMBL" id="BEGY01000106">
    <property type="protein sequence ID" value="GAX83731.1"/>
    <property type="molecule type" value="Genomic_DNA"/>
</dbReference>
<evidence type="ECO:0000259" key="12">
    <source>
        <dbReference type="PROSITE" id="PS51192"/>
    </source>
</evidence>
<dbReference type="PROSITE" id="PS51192">
    <property type="entry name" value="HELICASE_ATP_BIND_1"/>
    <property type="match status" value="1"/>
</dbReference>
<keyword evidence="15" id="KW-1185">Reference proteome</keyword>
<evidence type="ECO:0000256" key="9">
    <source>
        <dbReference type="PROSITE-ProRule" id="PRU00175"/>
    </source>
</evidence>
<feature type="compositionally biased region" description="Basic and acidic residues" evidence="10">
    <location>
        <begin position="16"/>
        <end position="26"/>
    </location>
</feature>
<dbReference type="InterPro" id="IPR017907">
    <property type="entry name" value="Znf_RING_CS"/>
</dbReference>
<evidence type="ECO:0000313" key="15">
    <source>
        <dbReference type="Proteomes" id="UP000232323"/>
    </source>
</evidence>
<dbReference type="Pfam" id="PF00176">
    <property type="entry name" value="SNF2-rel_dom"/>
    <property type="match status" value="1"/>
</dbReference>
<dbReference type="GO" id="GO:0006281">
    <property type="term" value="P:DNA repair"/>
    <property type="evidence" value="ECO:0007669"/>
    <property type="project" value="TreeGrafter"/>
</dbReference>
<dbReference type="Gene3D" id="3.40.50.10810">
    <property type="entry name" value="Tandem AAA-ATPase domain"/>
    <property type="match status" value="3"/>
</dbReference>
<dbReference type="STRING" id="1157962.A0A250XKV7"/>
<dbReference type="OrthoDB" id="448448at2759"/>
<reference evidence="14 15" key="1">
    <citation type="submission" date="2017-08" db="EMBL/GenBank/DDBJ databases">
        <title>Acidophilic green algal genome provides insights into adaptation to an acidic environment.</title>
        <authorList>
            <person name="Hirooka S."/>
            <person name="Hirose Y."/>
            <person name="Kanesaki Y."/>
            <person name="Higuchi S."/>
            <person name="Fujiwara T."/>
            <person name="Onuma R."/>
            <person name="Era A."/>
            <person name="Ohbayashi R."/>
            <person name="Uzuka A."/>
            <person name="Nozaki H."/>
            <person name="Yoshikawa H."/>
            <person name="Miyagishima S.Y."/>
        </authorList>
    </citation>
    <scope>NUCLEOTIDE SEQUENCE [LARGE SCALE GENOMIC DNA]</scope>
    <source>
        <strain evidence="14 15">NIES-2499</strain>
    </source>
</reference>
<feature type="domain" description="Helicase ATP-binding" evidence="12">
    <location>
        <begin position="535"/>
        <end position="803"/>
    </location>
</feature>
<proteinExistence type="inferred from homology"/>
<dbReference type="Gene3D" id="3.40.50.300">
    <property type="entry name" value="P-loop containing nucleotide triphosphate hydrolases"/>
    <property type="match status" value="1"/>
</dbReference>
<dbReference type="InterPro" id="IPR050628">
    <property type="entry name" value="SNF2_RAD54_helicase_TF"/>
</dbReference>
<dbReference type="PROSITE" id="PS00518">
    <property type="entry name" value="ZF_RING_1"/>
    <property type="match status" value="1"/>
</dbReference>
<dbReference type="GO" id="GO:0016787">
    <property type="term" value="F:hydrolase activity"/>
    <property type="evidence" value="ECO:0007669"/>
    <property type="project" value="UniProtKB-KW"/>
</dbReference>
<dbReference type="GO" id="GO:0004386">
    <property type="term" value="F:helicase activity"/>
    <property type="evidence" value="ECO:0007669"/>
    <property type="project" value="UniProtKB-KW"/>
</dbReference>
<feature type="region of interest" description="Disordered" evidence="10">
    <location>
        <begin position="697"/>
        <end position="738"/>
    </location>
</feature>
<feature type="region of interest" description="Disordered" evidence="10">
    <location>
        <begin position="1105"/>
        <end position="1124"/>
    </location>
</feature>
<feature type="domain" description="RING-type" evidence="11">
    <location>
        <begin position="965"/>
        <end position="1008"/>
    </location>
</feature>
<dbReference type="SMART" id="SM00487">
    <property type="entry name" value="DEXDc"/>
    <property type="match status" value="1"/>
</dbReference>
<accession>A0A250XKV7</accession>
<dbReference type="InterPro" id="IPR038718">
    <property type="entry name" value="SNF2-like_sf"/>
</dbReference>
<keyword evidence="5" id="KW-0378">Hydrolase</keyword>
<dbReference type="InterPro" id="IPR027417">
    <property type="entry name" value="P-loop_NTPase"/>
</dbReference>
<dbReference type="SUPFAM" id="SSF57850">
    <property type="entry name" value="RING/U-box"/>
    <property type="match status" value="1"/>
</dbReference>
<dbReference type="SMART" id="SM00490">
    <property type="entry name" value="HELICc"/>
    <property type="match status" value="1"/>
</dbReference>
<feature type="compositionally biased region" description="Polar residues" evidence="10">
    <location>
        <begin position="302"/>
        <end position="317"/>
    </location>
</feature>
<keyword evidence="3" id="KW-0547">Nucleotide-binding</keyword>
<dbReference type="CDD" id="cd18008">
    <property type="entry name" value="DEXDc_SHPRH-like"/>
    <property type="match status" value="1"/>
</dbReference>
<protein>
    <submittedName>
        <fullName evidence="14">Uncharacterized protein</fullName>
    </submittedName>
</protein>
<dbReference type="PROSITE" id="PS50089">
    <property type="entry name" value="ZF_RING_2"/>
    <property type="match status" value="1"/>
</dbReference>
<feature type="compositionally biased region" description="Low complexity" evidence="10">
    <location>
        <begin position="1112"/>
        <end position="1124"/>
    </location>
</feature>
<dbReference type="SMART" id="SM00184">
    <property type="entry name" value="RING"/>
    <property type="match status" value="1"/>
</dbReference>
<evidence type="ECO:0000256" key="3">
    <source>
        <dbReference type="ARBA" id="ARBA00022741"/>
    </source>
</evidence>
<feature type="compositionally biased region" description="Polar residues" evidence="10">
    <location>
        <begin position="332"/>
        <end position="344"/>
    </location>
</feature>
<evidence type="ECO:0000259" key="11">
    <source>
        <dbReference type="PROSITE" id="PS50089"/>
    </source>
</evidence>
<organism evidence="14 15">
    <name type="scientific">Chlamydomonas eustigma</name>
    <dbReference type="NCBI Taxonomy" id="1157962"/>
    <lineage>
        <taxon>Eukaryota</taxon>
        <taxon>Viridiplantae</taxon>
        <taxon>Chlorophyta</taxon>
        <taxon>core chlorophytes</taxon>
        <taxon>Chlorophyceae</taxon>
        <taxon>CS clade</taxon>
        <taxon>Chlamydomonadales</taxon>
        <taxon>Chlamydomonadaceae</taxon>
        <taxon>Chlamydomonas</taxon>
    </lineage>
</organism>
<evidence type="ECO:0000256" key="8">
    <source>
        <dbReference type="ARBA" id="ARBA00022840"/>
    </source>
</evidence>
<evidence type="ECO:0000259" key="13">
    <source>
        <dbReference type="PROSITE" id="PS51194"/>
    </source>
</evidence>
<name>A0A250XKV7_9CHLO</name>
<dbReference type="Gene3D" id="3.30.40.10">
    <property type="entry name" value="Zinc/RING finger domain, C3HC4 (zinc finger)"/>
    <property type="match status" value="1"/>
</dbReference>
<dbReference type="InterPro" id="IPR000330">
    <property type="entry name" value="SNF2_N"/>
</dbReference>
<evidence type="ECO:0000256" key="7">
    <source>
        <dbReference type="ARBA" id="ARBA00022833"/>
    </source>
</evidence>
<evidence type="ECO:0000313" key="14">
    <source>
        <dbReference type="EMBL" id="GAX83731.1"/>
    </source>
</evidence>
<evidence type="ECO:0000256" key="2">
    <source>
        <dbReference type="ARBA" id="ARBA00022723"/>
    </source>
</evidence>
<feature type="region of interest" description="Disordered" evidence="10">
    <location>
        <begin position="296"/>
        <end position="348"/>
    </location>
</feature>
<keyword evidence="6" id="KW-0347">Helicase</keyword>